<dbReference type="EMBL" id="BAAATR010000050">
    <property type="protein sequence ID" value="GAA2274546.1"/>
    <property type="molecule type" value="Genomic_DNA"/>
</dbReference>
<reference evidence="2" key="1">
    <citation type="journal article" date="2019" name="Int. J. Syst. Evol. Microbiol.">
        <title>The Global Catalogue of Microorganisms (GCM) 10K type strain sequencing project: providing services to taxonomists for standard genome sequencing and annotation.</title>
        <authorList>
            <consortium name="The Broad Institute Genomics Platform"/>
            <consortium name="The Broad Institute Genome Sequencing Center for Infectious Disease"/>
            <person name="Wu L."/>
            <person name="Ma J."/>
        </authorList>
    </citation>
    <scope>NUCLEOTIDE SEQUENCE [LARGE SCALE GENOMIC DNA]</scope>
    <source>
        <strain evidence="2">JCM 7356</strain>
    </source>
</reference>
<name>A0ABP5RVU6_9ACTN</name>
<sequence>MVVYPGYLAGPGGRHTEFDALWAFTKGREDWSLSADDGLVAEHESGAAGIELDLDEEPWDKQRWKIFTTDVTNYSRAAFDARTPAEVVMASARHLAHLLDQPTDAERAQQLWSHDAHADTTEALRAEATRANWSPCCPHGCVFTAPTGTASLHLRNTDNDPVPGRVAYVLRAGAPGREEDWWTAEFSLTVPTSVILAALRTVTDPGRYTRRASQIPMAHRAFLRTHPVARRGSEAARGR</sequence>
<evidence type="ECO:0000313" key="1">
    <source>
        <dbReference type="EMBL" id="GAA2274546.1"/>
    </source>
</evidence>
<protein>
    <recommendedName>
        <fullName evidence="3">DUF317 domain-containing protein</fullName>
    </recommendedName>
</protein>
<comment type="caution">
    <text evidence="1">The sequence shown here is derived from an EMBL/GenBank/DDBJ whole genome shotgun (WGS) entry which is preliminary data.</text>
</comment>
<organism evidence="1 2">
    <name type="scientific">Kitasatospora cystarginea</name>
    <dbReference type="NCBI Taxonomy" id="58350"/>
    <lineage>
        <taxon>Bacteria</taxon>
        <taxon>Bacillati</taxon>
        <taxon>Actinomycetota</taxon>
        <taxon>Actinomycetes</taxon>
        <taxon>Kitasatosporales</taxon>
        <taxon>Streptomycetaceae</taxon>
        <taxon>Kitasatospora</taxon>
    </lineage>
</organism>
<evidence type="ECO:0008006" key="3">
    <source>
        <dbReference type="Google" id="ProtNLM"/>
    </source>
</evidence>
<evidence type="ECO:0000313" key="2">
    <source>
        <dbReference type="Proteomes" id="UP001500305"/>
    </source>
</evidence>
<accession>A0ABP5RVU6</accession>
<proteinExistence type="predicted"/>
<dbReference type="Proteomes" id="UP001500305">
    <property type="component" value="Unassembled WGS sequence"/>
</dbReference>
<gene>
    <name evidence="1" type="ORF">GCM10010430_70690</name>
</gene>
<keyword evidence="2" id="KW-1185">Reference proteome</keyword>